<evidence type="ECO:0000256" key="1">
    <source>
        <dbReference type="ARBA" id="ARBA00004651"/>
    </source>
</evidence>
<dbReference type="PANTHER" id="PTHR33778">
    <property type="entry name" value="PROTEIN MGTC"/>
    <property type="match status" value="1"/>
</dbReference>
<dbReference type="PRINTS" id="PR01837">
    <property type="entry name" value="MGTCSAPBPROT"/>
</dbReference>
<accession>U1YAJ7</accession>
<keyword evidence="5 8" id="KW-1133">Transmembrane helix</keyword>
<dbReference type="Pfam" id="PF02308">
    <property type="entry name" value="MgtC"/>
    <property type="match status" value="1"/>
</dbReference>
<evidence type="ECO:0000256" key="7">
    <source>
        <dbReference type="SAM" id="MobiDB-lite"/>
    </source>
</evidence>
<evidence type="ECO:0000256" key="2">
    <source>
        <dbReference type="ARBA" id="ARBA00009298"/>
    </source>
</evidence>
<evidence type="ECO:0000256" key="6">
    <source>
        <dbReference type="ARBA" id="ARBA00023136"/>
    </source>
</evidence>
<evidence type="ECO:0000256" key="8">
    <source>
        <dbReference type="SAM" id="Phobius"/>
    </source>
</evidence>
<dbReference type="STRING" id="649747.HMPREF0083_02672"/>
<dbReference type="InterPro" id="IPR049177">
    <property type="entry name" value="MgtC_SapB_SrpB_YhiD_N"/>
</dbReference>
<reference evidence="10 11" key="1">
    <citation type="submission" date="2013-08" db="EMBL/GenBank/DDBJ databases">
        <authorList>
            <person name="Weinstock G."/>
            <person name="Sodergren E."/>
            <person name="Wylie T."/>
            <person name="Fulton L."/>
            <person name="Fulton R."/>
            <person name="Fronick C."/>
            <person name="O'Laughlin M."/>
            <person name="Godfrey J."/>
            <person name="Miner T."/>
            <person name="Herter B."/>
            <person name="Appelbaum E."/>
            <person name="Cordes M."/>
            <person name="Lek S."/>
            <person name="Wollam A."/>
            <person name="Pepin K.H."/>
            <person name="Palsikar V.B."/>
            <person name="Mitreva M."/>
            <person name="Wilson R.K."/>
        </authorList>
    </citation>
    <scope>NUCLEOTIDE SEQUENCE [LARGE SCALE GENOMIC DNA]</scope>
    <source>
        <strain evidence="10 11">ATCC 12856</strain>
    </source>
</reference>
<feature type="transmembrane region" description="Helical" evidence="8">
    <location>
        <begin position="24"/>
        <end position="41"/>
    </location>
</feature>
<evidence type="ECO:0000259" key="9">
    <source>
        <dbReference type="Pfam" id="PF02308"/>
    </source>
</evidence>
<dbReference type="PANTHER" id="PTHR33778:SF1">
    <property type="entry name" value="MAGNESIUM TRANSPORTER YHID-RELATED"/>
    <property type="match status" value="1"/>
</dbReference>
<feature type="transmembrane region" description="Helical" evidence="8">
    <location>
        <begin position="117"/>
        <end position="149"/>
    </location>
</feature>
<dbReference type="Proteomes" id="UP000016511">
    <property type="component" value="Unassembled WGS sequence"/>
</dbReference>
<evidence type="ECO:0000313" key="10">
    <source>
        <dbReference type="EMBL" id="ERI09157.1"/>
    </source>
</evidence>
<sequence>MKATVNGFIDQITRSVLEFEHWEMYLRLSLSAIFGFFIGLERTSRSKPAGIKTYTFVTVASTLLTLVSIHTVDRYSLPGRTMMDPMRLTAQIVSGLGFLGAGLIIQRGRSVKGLTSAAMVFFSGGIGIAIGAGYYGMTAFTMFLMYAVLRIGHRLEHSPRWFNQTDDPDEEIEIDKRKEKKP</sequence>
<keyword evidence="11" id="KW-1185">Reference proteome</keyword>
<evidence type="ECO:0000256" key="5">
    <source>
        <dbReference type="ARBA" id="ARBA00022989"/>
    </source>
</evidence>
<organism evidence="10 11">
    <name type="scientific">Aneurinibacillus aneurinilyticus ATCC 12856</name>
    <dbReference type="NCBI Taxonomy" id="649747"/>
    <lineage>
        <taxon>Bacteria</taxon>
        <taxon>Bacillati</taxon>
        <taxon>Bacillota</taxon>
        <taxon>Bacilli</taxon>
        <taxon>Bacillales</taxon>
        <taxon>Paenibacillaceae</taxon>
        <taxon>Aneurinibacillus group</taxon>
        <taxon>Aneurinibacillus</taxon>
    </lineage>
</organism>
<feature type="region of interest" description="Disordered" evidence="7">
    <location>
        <begin position="160"/>
        <end position="182"/>
    </location>
</feature>
<evidence type="ECO:0000256" key="4">
    <source>
        <dbReference type="ARBA" id="ARBA00022692"/>
    </source>
</evidence>
<evidence type="ECO:0000313" key="11">
    <source>
        <dbReference type="Proteomes" id="UP000016511"/>
    </source>
</evidence>
<dbReference type="InterPro" id="IPR003416">
    <property type="entry name" value="MgtC/SapB/SrpB/YhiD_fam"/>
</dbReference>
<feature type="transmembrane region" description="Helical" evidence="8">
    <location>
        <begin position="88"/>
        <end position="105"/>
    </location>
</feature>
<keyword evidence="4 8" id="KW-0812">Transmembrane</keyword>
<feature type="transmembrane region" description="Helical" evidence="8">
    <location>
        <begin position="53"/>
        <end position="72"/>
    </location>
</feature>
<proteinExistence type="inferred from homology"/>
<dbReference type="GO" id="GO:0005886">
    <property type="term" value="C:plasma membrane"/>
    <property type="evidence" value="ECO:0007669"/>
    <property type="project" value="UniProtKB-SubCell"/>
</dbReference>
<dbReference type="EMBL" id="AWSJ01000162">
    <property type="protein sequence ID" value="ERI09157.1"/>
    <property type="molecule type" value="Genomic_DNA"/>
</dbReference>
<dbReference type="AlphaFoldDB" id="U1YAJ7"/>
<feature type="domain" description="MgtC/SapB/SrpB/YhiD N-terminal" evidence="9">
    <location>
        <begin position="28"/>
        <end position="156"/>
    </location>
</feature>
<name>U1YAJ7_ANEAE</name>
<dbReference type="RefSeq" id="WP_021621442.1">
    <property type="nucleotide sequence ID" value="NZ_KE952777.1"/>
</dbReference>
<dbReference type="eggNOG" id="COG1285">
    <property type="taxonomic scope" value="Bacteria"/>
</dbReference>
<comment type="subcellular location">
    <subcellularLocation>
        <location evidence="1">Cell membrane</location>
        <topology evidence="1">Multi-pass membrane protein</topology>
    </subcellularLocation>
</comment>
<dbReference type="PATRIC" id="fig|649747.3.peg.2413"/>
<comment type="similarity">
    <text evidence="2">Belongs to the MgtC/SapB family.</text>
</comment>
<keyword evidence="6 8" id="KW-0472">Membrane</keyword>
<evidence type="ECO:0000256" key="3">
    <source>
        <dbReference type="ARBA" id="ARBA00022475"/>
    </source>
</evidence>
<comment type="caution">
    <text evidence="10">The sequence shown here is derived from an EMBL/GenBank/DDBJ whole genome shotgun (WGS) entry which is preliminary data.</text>
</comment>
<gene>
    <name evidence="10" type="ORF">HMPREF0083_02672</name>
</gene>
<dbReference type="HOGENOM" id="CLU_079292_1_4_9"/>
<protein>
    <submittedName>
        <fullName evidence="10">SapB family protein</fullName>
    </submittedName>
</protein>
<keyword evidence="3" id="KW-1003">Cell membrane</keyword>
<dbReference type="GeneID" id="92839100"/>